<sequence length="509" mass="57611">MVLTDMYVILSPDPCATEEKEKEKKLPSPTIAVHDALDVLWHDFHNTWDLSHAVLTTLASSGGDTITDESPVKLLNIEAIPDILKWLNGTFVPQVFVTADPYDERLPENEWGRIATYNQVLGGVSFDVTQMHKHDCKSEKFLRTVYGDCYDPEDVVVYEFVIPYYYTSTEAAQILEERGSWLNASTKELLITVPALNSEIPGYVVTTLELDFRGGGYIKPSFTTTPMPVNLFPNTNTIVLDILRITDLQDRNSDALAPLIDLLKHIARLSVVMRLLAAAAVFIQGLRVLNTFRNHMGLSVISRSVLKLFAAGTVLFGSHVDEFSSLLISITTCINMVFGEFDFDVIRDVHYAVFFYWSFMALETFVLLNILLAIVVEAYSEEKKKKERTKWWTFRRVLANLFRKVAVKIVDHFQSPSTERSQVVFWGRIRSKKLRCVLESGNSLEWTRDPIVTVERLGQLFPCTSKLERENTMKYLVAGMCHDLGKHSDSTSGDVAVSVSKDKNDTDQI</sequence>
<evidence type="ECO:0000256" key="6">
    <source>
        <dbReference type="SAM" id="Phobius"/>
    </source>
</evidence>
<dbReference type="PANTHER" id="PTHR10877">
    <property type="entry name" value="POLYCYSTIN FAMILY MEMBER"/>
    <property type="match status" value="1"/>
</dbReference>
<dbReference type="EMBL" id="JAENGY010000136">
    <property type="protein sequence ID" value="KAG6972359.1"/>
    <property type="molecule type" value="Genomic_DNA"/>
</dbReference>
<feature type="domain" description="Polycystin cation channel PKD1/PKD2" evidence="7">
    <location>
        <begin position="306"/>
        <end position="381"/>
    </location>
</feature>
<comment type="caution">
    <text evidence="8">The sequence shown here is derived from an EMBL/GenBank/DDBJ whole genome shotgun (WGS) entry which is preliminary data.</text>
</comment>
<feature type="region of interest" description="Disordered" evidence="5">
    <location>
        <begin position="488"/>
        <end position="509"/>
    </location>
</feature>
<keyword evidence="4 6" id="KW-0472">Membrane</keyword>
<evidence type="ECO:0000256" key="1">
    <source>
        <dbReference type="ARBA" id="ARBA00004141"/>
    </source>
</evidence>
<evidence type="ECO:0000256" key="5">
    <source>
        <dbReference type="SAM" id="MobiDB-lite"/>
    </source>
</evidence>
<feature type="compositionally biased region" description="Basic and acidic residues" evidence="5">
    <location>
        <begin position="500"/>
        <end position="509"/>
    </location>
</feature>
<evidence type="ECO:0000256" key="3">
    <source>
        <dbReference type="ARBA" id="ARBA00022989"/>
    </source>
</evidence>
<evidence type="ECO:0000259" key="7">
    <source>
        <dbReference type="Pfam" id="PF08016"/>
    </source>
</evidence>
<accession>A0A8J5JAS2</accession>
<keyword evidence="3 6" id="KW-1133">Transmembrane helix</keyword>
<evidence type="ECO:0000256" key="4">
    <source>
        <dbReference type="ARBA" id="ARBA00023136"/>
    </source>
</evidence>
<keyword evidence="9" id="KW-1185">Reference proteome</keyword>
<dbReference type="PANTHER" id="PTHR10877:SF183">
    <property type="entry name" value="AT14535P-RELATED"/>
    <property type="match status" value="1"/>
</dbReference>
<dbReference type="InterPro" id="IPR013122">
    <property type="entry name" value="PKD1_2_channel"/>
</dbReference>
<dbReference type="Proteomes" id="UP000709295">
    <property type="component" value="Unassembled WGS sequence"/>
</dbReference>
<proteinExistence type="predicted"/>
<keyword evidence="2 6" id="KW-0812">Transmembrane</keyword>
<comment type="subcellular location">
    <subcellularLocation>
        <location evidence="1">Membrane</location>
        <topology evidence="1">Multi-pass membrane protein</topology>
    </subcellularLocation>
</comment>
<dbReference type="GO" id="GO:0016020">
    <property type="term" value="C:membrane"/>
    <property type="evidence" value="ECO:0007669"/>
    <property type="project" value="UniProtKB-SubCell"/>
</dbReference>
<dbReference type="AlphaFoldDB" id="A0A8J5JAS2"/>
<evidence type="ECO:0000256" key="2">
    <source>
        <dbReference type="ARBA" id="ARBA00022692"/>
    </source>
</evidence>
<dbReference type="Pfam" id="PF08016">
    <property type="entry name" value="PKD_channel"/>
    <property type="match status" value="1"/>
</dbReference>
<evidence type="ECO:0000313" key="8">
    <source>
        <dbReference type="EMBL" id="KAG6972359.1"/>
    </source>
</evidence>
<name>A0A8J5JAS2_9STRA</name>
<protein>
    <recommendedName>
        <fullName evidence="7">Polycystin cation channel PKD1/PKD2 domain-containing protein</fullName>
    </recommendedName>
</protein>
<dbReference type="InterPro" id="IPR051223">
    <property type="entry name" value="Polycystin"/>
</dbReference>
<reference evidence="8" key="1">
    <citation type="submission" date="2021-01" db="EMBL/GenBank/DDBJ databases">
        <title>Phytophthora aleatoria, a newly-described species from Pinus radiata is distinct from Phytophthora cactorum isolates based on comparative genomics.</title>
        <authorList>
            <person name="Mcdougal R."/>
            <person name="Panda P."/>
            <person name="Williams N."/>
            <person name="Studholme D.J."/>
        </authorList>
    </citation>
    <scope>NUCLEOTIDE SEQUENCE</scope>
    <source>
        <strain evidence="8">NZFS 4037</strain>
    </source>
</reference>
<feature type="transmembrane region" description="Helical" evidence="6">
    <location>
        <begin position="353"/>
        <end position="376"/>
    </location>
</feature>
<organism evidence="8 9">
    <name type="scientific">Phytophthora aleatoria</name>
    <dbReference type="NCBI Taxonomy" id="2496075"/>
    <lineage>
        <taxon>Eukaryota</taxon>
        <taxon>Sar</taxon>
        <taxon>Stramenopiles</taxon>
        <taxon>Oomycota</taxon>
        <taxon>Peronosporomycetes</taxon>
        <taxon>Peronosporales</taxon>
        <taxon>Peronosporaceae</taxon>
        <taxon>Phytophthora</taxon>
    </lineage>
</organism>
<evidence type="ECO:0000313" key="9">
    <source>
        <dbReference type="Proteomes" id="UP000709295"/>
    </source>
</evidence>
<gene>
    <name evidence="8" type="ORF">JG688_00004037</name>
</gene>